<dbReference type="Proteomes" id="UP001601992">
    <property type="component" value="Unassembled WGS sequence"/>
</dbReference>
<dbReference type="InterPro" id="IPR012337">
    <property type="entry name" value="RNaseH-like_sf"/>
</dbReference>
<dbReference type="InterPro" id="IPR013520">
    <property type="entry name" value="Ribonucl_H"/>
</dbReference>
<evidence type="ECO:0000256" key="1">
    <source>
        <dbReference type="ARBA" id="ARBA00022722"/>
    </source>
</evidence>
<evidence type="ECO:0000313" key="6">
    <source>
        <dbReference type="Proteomes" id="UP001601992"/>
    </source>
</evidence>
<dbReference type="SUPFAM" id="SSF53098">
    <property type="entry name" value="Ribonuclease H-like"/>
    <property type="match status" value="1"/>
</dbReference>
<dbReference type="Pfam" id="PF00929">
    <property type="entry name" value="RNase_T"/>
    <property type="match status" value="1"/>
</dbReference>
<dbReference type="CDD" id="cd06133">
    <property type="entry name" value="ERI-1_3'hExo_like"/>
    <property type="match status" value="1"/>
</dbReference>
<evidence type="ECO:0000256" key="3">
    <source>
        <dbReference type="ARBA" id="ARBA00022839"/>
    </source>
</evidence>
<gene>
    <name evidence="5" type="ORF">ACFYXQ_21695</name>
</gene>
<dbReference type="EMBL" id="JBIAQY010000007">
    <property type="protein sequence ID" value="MFF3570395.1"/>
    <property type="molecule type" value="Genomic_DNA"/>
</dbReference>
<dbReference type="RefSeq" id="WP_040821158.1">
    <property type="nucleotide sequence ID" value="NZ_JBIAQY010000007.1"/>
</dbReference>
<dbReference type="GO" id="GO:0004527">
    <property type="term" value="F:exonuclease activity"/>
    <property type="evidence" value="ECO:0007669"/>
    <property type="project" value="UniProtKB-KW"/>
</dbReference>
<comment type="caution">
    <text evidence="5">The sequence shown here is derived from an EMBL/GenBank/DDBJ whole genome shotgun (WGS) entry which is preliminary data.</text>
</comment>
<keyword evidence="1" id="KW-0540">Nuclease</keyword>
<proteinExistence type="predicted"/>
<keyword evidence="2" id="KW-0378">Hydrolase</keyword>
<organism evidence="5 6">
    <name type="scientific">Nocardia jiangxiensis</name>
    <dbReference type="NCBI Taxonomy" id="282685"/>
    <lineage>
        <taxon>Bacteria</taxon>
        <taxon>Bacillati</taxon>
        <taxon>Actinomycetota</taxon>
        <taxon>Actinomycetes</taxon>
        <taxon>Mycobacteriales</taxon>
        <taxon>Nocardiaceae</taxon>
        <taxon>Nocardia</taxon>
    </lineage>
</organism>
<evidence type="ECO:0000259" key="4">
    <source>
        <dbReference type="Pfam" id="PF00929"/>
    </source>
</evidence>
<feature type="domain" description="Exonuclease" evidence="4">
    <location>
        <begin position="8"/>
        <end position="172"/>
    </location>
</feature>
<reference evidence="5 6" key="1">
    <citation type="submission" date="2024-10" db="EMBL/GenBank/DDBJ databases">
        <title>The Natural Products Discovery Center: Release of the First 8490 Sequenced Strains for Exploring Actinobacteria Biosynthetic Diversity.</title>
        <authorList>
            <person name="Kalkreuter E."/>
            <person name="Kautsar S.A."/>
            <person name="Yang D."/>
            <person name="Bader C.D."/>
            <person name="Teijaro C.N."/>
            <person name="Fluegel L."/>
            <person name="Davis C.M."/>
            <person name="Simpson J.R."/>
            <person name="Lauterbach L."/>
            <person name="Steele A.D."/>
            <person name="Gui C."/>
            <person name="Meng S."/>
            <person name="Li G."/>
            <person name="Viehrig K."/>
            <person name="Ye F."/>
            <person name="Su P."/>
            <person name="Kiefer A.F."/>
            <person name="Nichols A."/>
            <person name="Cepeda A.J."/>
            <person name="Yan W."/>
            <person name="Fan B."/>
            <person name="Jiang Y."/>
            <person name="Adhikari A."/>
            <person name="Zheng C.-J."/>
            <person name="Schuster L."/>
            <person name="Cowan T.M."/>
            <person name="Smanski M.J."/>
            <person name="Chevrette M.G."/>
            <person name="De Carvalho L.P.S."/>
            <person name="Shen B."/>
        </authorList>
    </citation>
    <scope>NUCLEOTIDE SEQUENCE [LARGE SCALE GENOMIC DNA]</scope>
    <source>
        <strain evidence="5 6">NPDC002593</strain>
    </source>
</reference>
<name>A0ABW6S4P7_9NOCA</name>
<dbReference type="Gene3D" id="3.30.420.10">
    <property type="entry name" value="Ribonuclease H-like superfamily/Ribonuclease H"/>
    <property type="match status" value="1"/>
</dbReference>
<keyword evidence="3 5" id="KW-0269">Exonuclease</keyword>
<evidence type="ECO:0000256" key="2">
    <source>
        <dbReference type="ARBA" id="ARBA00022801"/>
    </source>
</evidence>
<evidence type="ECO:0000313" key="5">
    <source>
        <dbReference type="EMBL" id="MFF3570395.1"/>
    </source>
</evidence>
<dbReference type="InterPro" id="IPR051274">
    <property type="entry name" value="3-5_Exoribonuclease"/>
</dbReference>
<accession>A0ABW6S4P7</accession>
<protein>
    <submittedName>
        <fullName evidence="5">Exonuclease domain-containing protein</fullName>
    </submittedName>
</protein>
<keyword evidence="6" id="KW-1185">Reference proteome</keyword>
<dbReference type="PANTHER" id="PTHR23044">
    <property type="entry name" value="3'-5' EXONUCLEASE ERI1-RELATED"/>
    <property type="match status" value="1"/>
</dbReference>
<dbReference type="InterPro" id="IPR036397">
    <property type="entry name" value="RNaseH_sf"/>
</dbReference>
<dbReference type="InterPro" id="IPR047201">
    <property type="entry name" value="ERI-1_3'hExo-like"/>
</dbReference>
<sequence length="187" mass="20625">MDDRLLNVVDVEATCWEGASPDGQPSEIIEVGVCVLDMRTLERVGRDSILVRPERSSVSEFCTRLTTLTPEQVAAGVDFASACALLGQRYRASERAWASWGDYDRRQFERQCAATGVTYPFGDRHTNAKRVFSESRDTSKRFGMDAALQVAGLPLEGTHHRGGDDAWNIAALIVDMSRRGQWPASSG</sequence>
<dbReference type="PANTHER" id="PTHR23044:SF61">
    <property type="entry name" value="3'-5' EXORIBONUCLEASE 1-RELATED"/>
    <property type="match status" value="1"/>
</dbReference>